<accession>A0A0L9U9K2</accession>
<gene>
    <name evidence="2" type="ORF">LR48_Vigan03g257600</name>
</gene>
<evidence type="ECO:0000259" key="1">
    <source>
        <dbReference type="Pfam" id="PF07727"/>
    </source>
</evidence>
<name>A0A0L9U9K2_PHAAN</name>
<protein>
    <recommendedName>
        <fullName evidence="1">Reverse transcriptase Ty1/copia-type domain-containing protein</fullName>
    </recommendedName>
</protein>
<dbReference type="Pfam" id="PF07727">
    <property type="entry name" value="RVT_2"/>
    <property type="match status" value="1"/>
</dbReference>
<dbReference type="STRING" id="3914.A0A0L9U9K2"/>
<sequence>MIDYEKGEGLSDEDSEEAMVVIADDPVTFEEAVKSKTWRNAMEREMEAIEKNKTWDLIDLPTGVKPIGVKWIFKTKLKENGEIDKFKARLVAKGYAQQYGVDYTEVFAPVAKMDTIRIILSTTAQYGWTIF</sequence>
<dbReference type="Gramene" id="KOM39194">
    <property type="protein sequence ID" value="KOM39194"/>
    <property type="gene ID" value="LR48_Vigan03g257600"/>
</dbReference>
<proteinExistence type="predicted"/>
<dbReference type="InterPro" id="IPR013103">
    <property type="entry name" value="RVT_2"/>
</dbReference>
<dbReference type="AlphaFoldDB" id="A0A0L9U9K2"/>
<evidence type="ECO:0000313" key="2">
    <source>
        <dbReference type="EMBL" id="KOM39194.1"/>
    </source>
</evidence>
<dbReference type="Proteomes" id="UP000053144">
    <property type="component" value="Chromosome 3"/>
</dbReference>
<feature type="domain" description="Reverse transcriptase Ty1/copia-type" evidence="1">
    <location>
        <begin position="52"/>
        <end position="130"/>
    </location>
</feature>
<dbReference type="OMA" id="KWRSIND"/>
<dbReference type="EMBL" id="CM003373">
    <property type="protein sequence ID" value="KOM39194.1"/>
    <property type="molecule type" value="Genomic_DNA"/>
</dbReference>
<organism evidence="2 3">
    <name type="scientific">Phaseolus angularis</name>
    <name type="common">Azuki bean</name>
    <name type="synonym">Vigna angularis</name>
    <dbReference type="NCBI Taxonomy" id="3914"/>
    <lineage>
        <taxon>Eukaryota</taxon>
        <taxon>Viridiplantae</taxon>
        <taxon>Streptophyta</taxon>
        <taxon>Embryophyta</taxon>
        <taxon>Tracheophyta</taxon>
        <taxon>Spermatophyta</taxon>
        <taxon>Magnoliopsida</taxon>
        <taxon>eudicotyledons</taxon>
        <taxon>Gunneridae</taxon>
        <taxon>Pentapetalae</taxon>
        <taxon>rosids</taxon>
        <taxon>fabids</taxon>
        <taxon>Fabales</taxon>
        <taxon>Fabaceae</taxon>
        <taxon>Papilionoideae</taxon>
        <taxon>50 kb inversion clade</taxon>
        <taxon>NPAAA clade</taxon>
        <taxon>indigoferoid/millettioid clade</taxon>
        <taxon>Phaseoleae</taxon>
        <taxon>Vigna</taxon>
    </lineage>
</organism>
<reference evidence="3" key="1">
    <citation type="journal article" date="2015" name="Proc. Natl. Acad. Sci. U.S.A.">
        <title>Genome sequencing of adzuki bean (Vigna angularis) provides insight into high starch and low fat accumulation and domestication.</title>
        <authorList>
            <person name="Yang K."/>
            <person name="Tian Z."/>
            <person name="Chen C."/>
            <person name="Luo L."/>
            <person name="Zhao B."/>
            <person name="Wang Z."/>
            <person name="Yu L."/>
            <person name="Li Y."/>
            <person name="Sun Y."/>
            <person name="Li W."/>
            <person name="Chen Y."/>
            <person name="Li Y."/>
            <person name="Zhang Y."/>
            <person name="Ai D."/>
            <person name="Zhao J."/>
            <person name="Shang C."/>
            <person name="Ma Y."/>
            <person name="Wu B."/>
            <person name="Wang M."/>
            <person name="Gao L."/>
            <person name="Sun D."/>
            <person name="Zhang P."/>
            <person name="Guo F."/>
            <person name="Wang W."/>
            <person name="Li Y."/>
            <person name="Wang J."/>
            <person name="Varshney R.K."/>
            <person name="Wang J."/>
            <person name="Ling H.Q."/>
            <person name="Wan P."/>
        </authorList>
    </citation>
    <scope>NUCLEOTIDE SEQUENCE</scope>
    <source>
        <strain evidence="3">cv. Jingnong 6</strain>
    </source>
</reference>
<evidence type="ECO:0000313" key="3">
    <source>
        <dbReference type="Proteomes" id="UP000053144"/>
    </source>
</evidence>